<dbReference type="EC" id="5.2.1.8" evidence="6"/>
<feature type="chain" id="PRO_5030602381" description="Peptidyl-prolyl cis-trans isomerase" evidence="8">
    <location>
        <begin position="27"/>
        <end position="290"/>
    </location>
</feature>
<evidence type="ECO:0000256" key="1">
    <source>
        <dbReference type="ARBA" id="ARBA00000971"/>
    </source>
</evidence>
<comment type="similarity">
    <text evidence="2 6">Belongs to the FKBP-type PPIase family.</text>
</comment>
<dbReference type="InterPro" id="IPR036944">
    <property type="entry name" value="PPIase_FKBP_N_sf"/>
</dbReference>
<dbReference type="Pfam" id="PF01346">
    <property type="entry name" value="FKBP_N"/>
    <property type="match status" value="1"/>
</dbReference>
<feature type="signal peptide" evidence="8">
    <location>
        <begin position="1"/>
        <end position="26"/>
    </location>
</feature>
<dbReference type="PANTHER" id="PTHR43811:SF19">
    <property type="entry name" value="39 KDA FK506-BINDING NUCLEAR PROTEIN"/>
    <property type="match status" value="1"/>
</dbReference>
<dbReference type="GO" id="GO:0003755">
    <property type="term" value="F:peptidyl-prolyl cis-trans isomerase activity"/>
    <property type="evidence" value="ECO:0007669"/>
    <property type="project" value="UniProtKB-UniRule"/>
</dbReference>
<dbReference type="AlphaFoldDB" id="A0A7X0H4B1"/>
<dbReference type="RefSeq" id="WP_184676653.1">
    <property type="nucleotide sequence ID" value="NZ_JACHGY010000001.1"/>
</dbReference>
<dbReference type="InterPro" id="IPR046357">
    <property type="entry name" value="PPIase_dom_sf"/>
</dbReference>
<dbReference type="Proteomes" id="UP000541810">
    <property type="component" value="Unassembled WGS sequence"/>
</dbReference>
<evidence type="ECO:0000256" key="5">
    <source>
        <dbReference type="PROSITE-ProRule" id="PRU00277"/>
    </source>
</evidence>
<dbReference type="Pfam" id="PF00254">
    <property type="entry name" value="FKBP_C"/>
    <property type="match status" value="1"/>
</dbReference>
<sequence>MTSFSKTCLFALTAGVMAGPWAVVHADDADVAEVTGEAAAEAVEATEELVEQVEAASVEAAAEAAAAADDGFASDLERLSYAIGLNIGTSMKNDSLEIDPAVLAEAITASYTDAEGRMTMDQAMAFLQTYSQKMQQEQMEAALKEQQEALAANNAAAEAFFAENKDAEGVTTTESGLQYVITEKGDGPLPGPSDSVTVHYKGQLLGGEVFDSSYDRGEPATFPINGVIPGFGEGLQLMPVGSKGKLFIPGEIAYGMQGGPGGPNATLVFDVEIIATQPPATPAQLPALGD</sequence>
<evidence type="ECO:0000256" key="3">
    <source>
        <dbReference type="ARBA" id="ARBA00023110"/>
    </source>
</evidence>
<comment type="caution">
    <text evidence="10">The sequence shown here is derived from an EMBL/GenBank/DDBJ whole genome shotgun (WGS) entry which is preliminary data.</text>
</comment>
<evidence type="ECO:0000313" key="11">
    <source>
        <dbReference type="Proteomes" id="UP000541810"/>
    </source>
</evidence>
<keyword evidence="11" id="KW-1185">Reference proteome</keyword>
<accession>A0A7X0H4B1</accession>
<gene>
    <name evidence="10" type="ORF">HNQ40_000859</name>
</gene>
<evidence type="ECO:0000259" key="9">
    <source>
        <dbReference type="PROSITE" id="PS50059"/>
    </source>
</evidence>
<protein>
    <recommendedName>
        <fullName evidence="6">Peptidyl-prolyl cis-trans isomerase</fullName>
        <ecNumber evidence="6">5.2.1.8</ecNumber>
    </recommendedName>
</protein>
<feature type="coiled-coil region" evidence="7">
    <location>
        <begin position="127"/>
        <end position="156"/>
    </location>
</feature>
<organism evidence="10 11">
    <name type="scientific">Algisphaera agarilytica</name>
    <dbReference type="NCBI Taxonomy" id="1385975"/>
    <lineage>
        <taxon>Bacteria</taxon>
        <taxon>Pseudomonadati</taxon>
        <taxon>Planctomycetota</taxon>
        <taxon>Phycisphaerae</taxon>
        <taxon>Phycisphaerales</taxon>
        <taxon>Phycisphaeraceae</taxon>
        <taxon>Algisphaera</taxon>
    </lineage>
</organism>
<dbReference type="Gene3D" id="3.10.50.40">
    <property type="match status" value="1"/>
</dbReference>
<keyword evidence="8" id="KW-0732">Signal</keyword>
<evidence type="ECO:0000256" key="4">
    <source>
        <dbReference type="ARBA" id="ARBA00023235"/>
    </source>
</evidence>
<name>A0A7X0H4B1_9BACT</name>
<dbReference type="InterPro" id="IPR000774">
    <property type="entry name" value="PPIase_FKBP_N"/>
</dbReference>
<dbReference type="GO" id="GO:0006457">
    <property type="term" value="P:protein folding"/>
    <property type="evidence" value="ECO:0007669"/>
    <property type="project" value="InterPro"/>
</dbReference>
<proteinExistence type="inferred from homology"/>
<evidence type="ECO:0000256" key="2">
    <source>
        <dbReference type="ARBA" id="ARBA00006577"/>
    </source>
</evidence>
<dbReference type="EMBL" id="JACHGY010000001">
    <property type="protein sequence ID" value="MBB6429053.1"/>
    <property type="molecule type" value="Genomic_DNA"/>
</dbReference>
<dbReference type="Gene3D" id="1.10.287.460">
    <property type="entry name" value="Peptidyl-prolyl cis-trans isomerase, FKBP-type, N-terminal domain"/>
    <property type="match status" value="1"/>
</dbReference>
<evidence type="ECO:0000256" key="7">
    <source>
        <dbReference type="SAM" id="Coils"/>
    </source>
</evidence>
<keyword evidence="4 5" id="KW-0413">Isomerase</keyword>
<reference evidence="10 11" key="1">
    <citation type="submission" date="2020-08" db="EMBL/GenBank/DDBJ databases">
        <title>Genomic Encyclopedia of Type Strains, Phase IV (KMG-IV): sequencing the most valuable type-strain genomes for metagenomic binning, comparative biology and taxonomic classification.</title>
        <authorList>
            <person name="Goeker M."/>
        </authorList>
    </citation>
    <scope>NUCLEOTIDE SEQUENCE [LARGE SCALE GENOMIC DNA]</scope>
    <source>
        <strain evidence="10 11">DSM 103725</strain>
    </source>
</reference>
<keyword evidence="7" id="KW-0175">Coiled coil</keyword>
<dbReference type="SUPFAM" id="SSF54534">
    <property type="entry name" value="FKBP-like"/>
    <property type="match status" value="1"/>
</dbReference>
<comment type="catalytic activity">
    <reaction evidence="1 5 6">
        <text>[protein]-peptidylproline (omega=180) = [protein]-peptidylproline (omega=0)</text>
        <dbReference type="Rhea" id="RHEA:16237"/>
        <dbReference type="Rhea" id="RHEA-COMP:10747"/>
        <dbReference type="Rhea" id="RHEA-COMP:10748"/>
        <dbReference type="ChEBI" id="CHEBI:83833"/>
        <dbReference type="ChEBI" id="CHEBI:83834"/>
        <dbReference type="EC" id="5.2.1.8"/>
    </reaction>
</comment>
<evidence type="ECO:0000256" key="6">
    <source>
        <dbReference type="RuleBase" id="RU003915"/>
    </source>
</evidence>
<feature type="domain" description="PPIase FKBP-type" evidence="9">
    <location>
        <begin position="193"/>
        <end position="277"/>
    </location>
</feature>
<dbReference type="PROSITE" id="PS50059">
    <property type="entry name" value="FKBP_PPIASE"/>
    <property type="match status" value="1"/>
</dbReference>
<evidence type="ECO:0000313" key="10">
    <source>
        <dbReference type="EMBL" id="MBB6429053.1"/>
    </source>
</evidence>
<evidence type="ECO:0000256" key="8">
    <source>
        <dbReference type="SAM" id="SignalP"/>
    </source>
</evidence>
<dbReference type="InterPro" id="IPR001179">
    <property type="entry name" value="PPIase_FKBP_dom"/>
</dbReference>
<dbReference type="PANTHER" id="PTHR43811">
    <property type="entry name" value="FKBP-TYPE PEPTIDYL-PROLYL CIS-TRANS ISOMERASE FKPA"/>
    <property type="match status" value="1"/>
</dbReference>
<keyword evidence="3 5" id="KW-0697">Rotamase</keyword>